<dbReference type="AlphaFoldDB" id="A0A081PN81"/>
<name>A0A081PN81_STRMT</name>
<sequence>MKKTFFLLVLGLFCLLPLSVFAIDFKINSYQGDLYIHADNTAEFRQKIVYQFEEDFKGQIVGLGRAGKMPSGFDIDPHPKVQAAKNGAELADV</sequence>
<evidence type="ECO:0000259" key="3">
    <source>
        <dbReference type="Pfam" id="PF09972"/>
    </source>
</evidence>
<dbReference type="InterPro" id="IPR018702">
    <property type="entry name" value="DUF2207"/>
</dbReference>
<evidence type="ECO:0000256" key="2">
    <source>
        <dbReference type="SAM" id="SignalP"/>
    </source>
</evidence>
<keyword evidence="2" id="KW-0732">Signal</keyword>
<dbReference type="Proteomes" id="UP000028093">
    <property type="component" value="Unassembled WGS sequence"/>
</dbReference>
<organism evidence="4 5">
    <name type="scientific">Streptococcus mitis</name>
    <dbReference type="NCBI Taxonomy" id="28037"/>
    <lineage>
        <taxon>Bacteria</taxon>
        <taxon>Bacillati</taxon>
        <taxon>Bacillota</taxon>
        <taxon>Bacilli</taxon>
        <taxon>Lactobacillales</taxon>
        <taxon>Streptococcaceae</taxon>
        <taxon>Streptococcus</taxon>
        <taxon>Streptococcus mitis group</taxon>
    </lineage>
</organism>
<dbReference type="Pfam" id="PF09972">
    <property type="entry name" value="DUF2207"/>
    <property type="match status" value="1"/>
</dbReference>
<comment type="caution">
    <text evidence="4">The sequence shown here is derived from an EMBL/GenBank/DDBJ whole genome shotgun (WGS) entry which is preliminary data.</text>
</comment>
<gene>
    <name evidence="4" type="ORF">SK1126_1588</name>
</gene>
<dbReference type="RefSeq" id="WP_033682344.1">
    <property type="nucleotide sequence ID" value="NZ_JPFT01000008.1"/>
</dbReference>
<feature type="domain" description="DUF2207" evidence="3">
    <location>
        <begin position="26"/>
        <end position="63"/>
    </location>
</feature>
<evidence type="ECO:0000313" key="4">
    <source>
        <dbReference type="EMBL" id="KEQ32154.1"/>
    </source>
</evidence>
<dbReference type="EMBL" id="JPFT01000008">
    <property type="protein sequence ID" value="KEQ32154.1"/>
    <property type="molecule type" value="Genomic_DNA"/>
</dbReference>
<reference evidence="4 5" key="1">
    <citation type="submission" date="2014-05" db="EMBL/GenBank/DDBJ databases">
        <authorList>
            <person name="Daugherty S.C."/>
            <person name="Tallon L.J."/>
            <person name="Sadzewicz L."/>
            <person name="Kilian M."/>
            <person name="Tettelin H."/>
        </authorList>
    </citation>
    <scope>NUCLEOTIDE SEQUENCE [LARGE SCALE GENOMIC DNA]</scope>
    <source>
        <strain evidence="4 5">SK1126</strain>
    </source>
</reference>
<proteinExistence type="predicted"/>
<feature type="non-terminal residue" evidence="4">
    <location>
        <position position="93"/>
    </location>
</feature>
<protein>
    <recommendedName>
        <fullName evidence="3">DUF2207 domain-containing protein</fullName>
    </recommendedName>
</protein>
<feature type="chain" id="PRO_5001762097" description="DUF2207 domain-containing protein" evidence="2">
    <location>
        <begin position="23"/>
        <end position="93"/>
    </location>
</feature>
<feature type="signal peptide" evidence="2">
    <location>
        <begin position="1"/>
        <end position="22"/>
    </location>
</feature>
<feature type="region of interest" description="Disordered" evidence="1">
    <location>
        <begin position="72"/>
        <end position="93"/>
    </location>
</feature>
<accession>A0A081PN81</accession>
<evidence type="ECO:0000313" key="5">
    <source>
        <dbReference type="Proteomes" id="UP000028093"/>
    </source>
</evidence>
<evidence type="ECO:0000256" key="1">
    <source>
        <dbReference type="SAM" id="MobiDB-lite"/>
    </source>
</evidence>